<keyword evidence="1" id="KW-0472">Membrane</keyword>
<feature type="transmembrane region" description="Helical" evidence="1">
    <location>
        <begin position="59"/>
        <end position="75"/>
    </location>
</feature>
<evidence type="ECO:0000256" key="1">
    <source>
        <dbReference type="SAM" id="Phobius"/>
    </source>
</evidence>
<dbReference type="EMBL" id="JABBWM010000006">
    <property type="protein sequence ID" value="KAG2116420.1"/>
    <property type="molecule type" value="Genomic_DNA"/>
</dbReference>
<sequence>MGSLSAKPACPGALCPMITFFEAFVSSRNVLPDTVFLALIVMKRIVLILRSVLSRLKKVYIMIGILFLYSFYMQASELVECCTYNG</sequence>
<dbReference type="RefSeq" id="XP_041297519.1">
    <property type="nucleotide sequence ID" value="XM_041435686.1"/>
</dbReference>
<keyword evidence="3" id="KW-1185">Reference proteome</keyword>
<comment type="caution">
    <text evidence="2">The sequence shown here is derived from an EMBL/GenBank/DDBJ whole genome shotgun (WGS) entry which is preliminary data.</text>
</comment>
<organism evidence="2 3">
    <name type="scientific">Suillus discolor</name>
    <dbReference type="NCBI Taxonomy" id="1912936"/>
    <lineage>
        <taxon>Eukaryota</taxon>
        <taxon>Fungi</taxon>
        <taxon>Dikarya</taxon>
        <taxon>Basidiomycota</taxon>
        <taxon>Agaricomycotina</taxon>
        <taxon>Agaricomycetes</taxon>
        <taxon>Agaricomycetidae</taxon>
        <taxon>Boletales</taxon>
        <taxon>Suillineae</taxon>
        <taxon>Suillaceae</taxon>
        <taxon>Suillus</taxon>
    </lineage>
</organism>
<dbReference type="Proteomes" id="UP000823399">
    <property type="component" value="Unassembled WGS sequence"/>
</dbReference>
<accession>A0A9P7FHP2</accession>
<gene>
    <name evidence="2" type="ORF">F5147DRAFT_672669</name>
</gene>
<dbReference type="AlphaFoldDB" id="A0A9P7FHP2"/>
<keyword evidence="1" id="KW-1133">Transmembrane helix</keyword>
<reference evidence="2" key="1">
    <citation type="journal article" date="2020" name="New Phytol.">
        <title>Comparative genomics reveals dynamic genome evolution in host specialist ectomycorrhizal fungi.</title>
        <authorList>
            <person name="Lofgren L.A."/>
            <person name="Nguyen N.H."/>
            <person name="Vilgalys R."/>
            <person name="Ruytinx J."/>
            <person name="Liao H.L."/>
            <person name="Branco S."/>
            <person name="Kuo A."/>
            <person name="LaButti K."/>
            <person name="Lipzen A."/>
            <person name="Andreopoulos W."/>
            <person name="Pangilinan J."/>
            <person name="Riley R."/>
            <person name="Hundley H."/>
            <person name="Na H."/>
            <person name="Barry K."/>
            <person name="Grigoriev I.V."/>
            <person name="Stajich J.E."/>
            <person name="Kennedy P.G."/>
        </authorList>
    </citation>
    <scope>NUCLEOTIDE SEQUENCE</scope>
    <source>
        <strain evidence="2">FC423</strain>
    </source>
</reference>
<name>A0A9P7FHP2_9AGAM</name>
<feature type="transmembrane region" description="Helical" evidence="1">
    <location>
        <begin position="34"/>
        <end position="52"/>
    </location>
</feature>
<dbReference type="GeneID" id="64697945"/>
<evidence type="ECO:0000313" key="2">
    <source>
        <dbReference type="EMBL" id="KAG2116420.1"/>
    </source>
</evidence>
<proteinExistence type="predicted"/>
<evidence type="ECO:0000313" key="3">
    <source>
        <dbReference type="Proteomes" id="UP000823399"/>
    </source>
</evidence>
<keyword evidence="1" id="KW-0812">Transmembrane</keyword>
<protein>
    <submittedName>
        <fullName evidence="2">Uncharacterized protein</fullName>
    </submittedName>
</protein>